<protein>
    <submittedName>
        <fullName evidence="1">Uncharacterized protein</fullName>
    </submittedName>
</protein>
<name>A0A9P5N6H5_9AGAM</name>
<dbReference type="EMBL" id="WHVB01000001">
    <property type="protein sequence ID" value="KAF8487365.1"/>
    <property type="molecule type" value="Genomic_DNA"/>
</dbReference>
<accession>A0A9P5N6H5</accession>
<gene>
    <name evidence="1" type="ORF">DFH94DRAFT_705585</name>
</gene>
<dbReference type="AlphaFoldDB" id="A0A9P5N6H5"/>
<evidence type="ECO:0000313" key="2">
    <source>
        <dbReference type="Proteomes" id="UP000759537"/>
    </source>
</evidence>
<reference evidence="1" key="1">
    <citation type="submission" date="2019-10" db="EMBL/GenBank/DDBJ databases">
        <authorList>
            <consortium name="DOE Joint Genome Institute"/>
            <person name="Kuo A."/>
            <person name="Miyauchi S."/>
            <person name="Kiss E."/>
            <person name="Drula E."/>
            <person name="Kohler A."/>
            <person name="Sanchez-Garcia M."/>
            <person name="Andreopoulos B."/>
            <person name="Barry K.W."/>
            <person name="Bonito G."/>
            <person name="Buee M."/>
            <person name="Carver A."/>
            <person name="Chen C."/>
            <person name="Cichocki N."/>
            <person name="Clum A."/>
            <person name="Culley D."/>
            <person name="Crous P.W."/>
            <person name="Fauchery L."/>
            <person name="Girlanda M."/>
            <person name="Hayes R."/>
            <person name="Keri Z."/>
            <person name="LaButti K."/>
            <person name="Lipzen A."/>
            <person name="Lombard V."/>
            <person name="Magnuson J."/>
            <person name="Maillard F."/>
            <person name="Morin E."/>
            <person name="Murat C."/>
            <person name="Nolan M."/>
            <person name="Ohm R."/>
            <person name="Pangilinan J."/>
            <person name="Pereira M."/>
            <person name="Perotto S."/>
            <person name="Peter M."/>
            <person name="Riley R."/>
            <person name="Sitrit Y."/>
            <person name="Stielow B."/>
            <person name="Szollosi G."/>
            <person name="Zifcakova L."/>
            <person name="Stursova M."/>
            <person name="Spatafora J.W."/>
            <person name="Tedersoo L."/>
            <person name="Vaario L.-M."/>
            <person name="Yamada A."/>
            <person name="Yan M."/>
            <person name="Wang P."/>
            <person name="Xu J."/>
            <person name="Bruns T."/>
            <person name="Baldrian P."/>
            <person name="Vilgalys R."/>
            <person name="Henrissat B."/>
            <person name="Grigoriev I.V."/>
            <person name="Hibbett D."/>
            <person name="Nagy L.G."/>
            <person name="Martin F.M."/>
        </authorList>
    </citation>
    <scope>NUCLEOTIDE SEQUENCE</scope>
    <source>
        <strain evidence="1">Prilba</strain>
    </source>
</reference>
<sequence>MASRFVALYSTTLVCLLSEHEGEITHVGRLSILPMRRRHRHNTATLSPHAFFLSNNLLPWSEGDVRQIVDLFPSRHSVTGTTKPSFFLSDCYVL</sequence>
<evidence type="ECO:0000313" key="1">
    <source>
        <dbReference type="EMBL" id="KAF8487365.1"/>
    </source>
</evidence>
<organism evidence="1 2">
    <name type="scientific">Russula ochroleuca</name>
    <dbReference type="NCBI Taxonomy" id="152965"/>
    <lineage>
        <taxon>Eukaryota</taxon>
        <taxon>Fungi</taxon>
        <taxon>Dikarya</taxon>
        <taxon>Basidiomycota</taxon>
        <taxon>Agaricomycotina</taxon>
        <taxon>Agaricomycetes</taxon>
        <taxon>Russulales</taxon>
        <taxon>Russulaceae</taxon>
        <taxon>Russula</taxon>
    </lineage>
</organism>
<proteinExistence type="predicted"/>
<reference evidence="1" key="2">
    <citation type="journal article" date="2020" name="Nat. Commun.">
        <title>Large-scale genome sequencing of mycorrhizal fungi provides insights into the early evolution of symbiotic traits.</title>
        <authorList>
            <person name="Miyauchi S."/>
            <person name="Kiss E."/>
            <person name="Kuo A."/>
            <person name="Drula E."/>
            <person name="Kohler A."/>
            <person name="Sanchez-Garcia M."/>
            <person name="Morin E."/>
            <person name="Andreopoulos B."/>
            <person name="Barry K.W."/>
            <person name="Bonito G."/>
            <person name="Buee M."/>
            <person name="Carver A."/>
            <person name="Chen C."/>
            <person name="Cichocki N."/>
            <person name="Clum A."/>
            <person name="Culley D."/>
            <person name="Crous P.W."/>
            <person name="Fauchery L."/>
            <person name="Girlanda M."/>
            <person name="Hayes R.D."/>
            <person name="Keri Z."/>
            <person name="LaButti K."/>
            <person name="Lipzen A."/>
            <person name="Lombard V."/>
            <person name="Magnuson J."/>
            <person name="Maillard F."/>
            <person name="Murat C."/>
            <person name="Nolan M."/>
            <person name="Ohm R.A."/>
            <person name="Pangilinan J."/>
            <person name="Pereira M.F."/>
            <person name="Perotto S."/>
            <person name="Peter M."/>
            <person name="Pfister S."/>
            <person name="Riley R."/>
            <person name="Sitrit Y."/>
            <person name="Stielow J.B."/>
            <person name="Szollosi G."/>
            <person name="Zifcakova L."/>
            <person name="Stursova M."/>
            <person name="Spatafora J.W."/>
            <person name="Tedersoo L."/>
            <person name="Vaario L.M."/>
            <person name="Yamada A."/>
            <person name="Yan M."/>
            <person name="Wang P."/>
            <person name="Xu J."/>
            <person name="Bruns T."/>
            <person name="Baldrian P."/>
            <person name="Vilgalys R."/>
            <person name="Dunand C."/>
            <person name="Henrissat B."/>
            <person name="Grigoriev I.V."/>
            <person name="Hibbett D."/>
            <person name="Nagy L.G."/>
            <person name="Martin F.M."/>
        </authorList>
    </citation>
    <scope>NUCLEOTIDE SEQUENCE</scope>
    <source>
        <strain evidence="1">Prilba</strain>
    </source>
</reference>
<keyword evidence="2" id="KW-1185">Reference proteome</keyword>
<dbReference type="Proteomes" id="UP000759537">
    <property type="component" value="Unassembled WGS sequence"/>
</dbReference>
<comment type="caution">
    <text evidence="1">The sequence shown here is derived from an EMBL/GenBank/DDBJ whole genome shotgun (WGS) entry which is preliminary data.</text>
</comment>